<dbReference type="PANTHER" id="PTHR31606">
    <property type="entry name" value="WW DOMAIN BINDING PROTEIN 2, ISOFORM E"/>
    <property type="match status" value="1"/>
</dbReference>
<feature type="region of interest" description="Disordered" evidence="1">
    <location>
        <begin position="136"/>
        <end position="157"/>
    </location>
</feature>
<dbReference type="Proteomes" id="UP000054383">
    <property type="component" value="Unassembled WGS sequence"/>
</dbReference>
<protein>
    <submittedName>
        <fullName evidence="2">Uncharacterized protein</fullName>
    </submittedName>
</protein>
<keyword evidence="3" id="KW-1185">Reference proteome</keyword>
<feature type="region of interest" description="Disordered" evidence="1">
    <location>
        <begin position="169"/>
        <end position="231"/>
    </location>
</feature>
<dbReference type="OMA" id="SNRLEDH"/>
<dbReference type="GO" id="GO:0005634">
    <property type="term" value="C:nucleus"/>
    <property type="evidence" value="ECO:0007669"/>
    <property type="project" value="TreeGrafter"/>
</dbReference>
<evidence type="ECO:0000256" key="1">
    <source>
        <dbReference type="SAM" id="MobiDB-lite"/>
    </source>
</evidence>
<dbReference type="GO" id="GO:0031490">
    <property type="term" value="F:chromatin DNA binding"/>
    <property type="evidence" value="ECO:0007669"/>
    <property type="project" value="TreeGrafter"/>
</dbReference>
<feature type="compositionally biased region" description="Polar residues" evidence="1">
    <location>
        <begin position="175"/>
        <end position="191"/>
    </location>
</feature>
<gene>
    <name evidence="2" type="ORF">PISL3812_01966</name>
</gene>
<dbReference type="SUPFAM" id="SSF50729">
    <property type="entry name" value="PH domain-like"/>
    <property type="match status" value="1"/>
</dbReference>
<dbReference type="InterPro" id="IPR044852">
    <property type="entry name" value="WBP2-like"/>
</dbReference>
<reference evidence="2 3" key="1">
    <citation type="submission" date="2015-04" db="EMBL/GenBank/DDBJ databases">
        <authorList>
            <person name="Syromyatnikov M.Y."/>
            <person name="Popov V.N."/>
        </authorList>
    </citation>
    <scope>NUCLEOTIDE SEQUENCE [LARGE SCALE GENOMIC DNA]</scope>
    <source>
        <strain evidence="2">WF-38-12</strain>
    </source>
</reference>
<feature type="compositionally biased region" description="Basic and acidic residues" evidence="1">
    <location>
        <begin position="222"/>
        <end position="231"/>
    </location>
</feature>
<sequence>MLSSKEGFVRLPNEHIIFTAPPRTTLSLKPSSGKEPFSISSSSGNLYLTNQRIVYLPSQQNPAFQSFTTPLLHVYDSHVTAPFFGPNVWTAIVRPVAGGGIPPSIPVVELKISFKEGGAFDFHSNFERIKDRLGQAVEHARDQGSTASQANPGRGVDFTHVHLDELPAYDGARNPVTTSDSQQPANATQANAERAGGTDFAPPTEPPPGYEEVQQQSVAAELEDRLRRTSS</sequence>
<dbReference type="AlphaFoldDB" id="A0A0U1LNW2"/>
<dbReference type="CDD" id="cd13214">
    <property type="entry name" value="PH-GRAM_WBP2"/>
    <property type="match status" value="1"/>
</dbReference>
<organism evidence="2 3">
    <name type="scientific">Talaromyces islandicus</name>
    <name type="common">Penicillium islandicum</name>
    <dbReference type="NCBI Taxonomy" id="28573"/>
    <lineage>
        <taxon>Eukaryota</taxon>
        <taxon>Fungi</taxon>
        <taxon>Dikarya</taxon>
        <taxon>Ascomycota</taxon>
        <taxon>Pezizomycotina</taxon>
        <taxon>Eurotiomycetes</taxon>
        <taxon>Eurotiomycetidae</taxon>
        <taxon>Eurotiales</taxon>
        <taxon>Trichocomaceae</taxon>
        <taxon>Talaromyces</taxon>
        <taxon>Talaromyces sect. Islandici</taxon>
    </lineage>
</organism>
<name>A0A0U1LNW2_TALIS</name>
<accession>A0A0U1LNW2</accession>
<dbReference type="PANTHER" id="PTHR31606:SF1">
    <property type="entry name" value="WW DOMAIN BINDING PROTEIN 2, ISOFORM E"/>
    <property type="match status" value="1"/>
</dbReference>
<evidence type="ECO:0000313" key="3">
    <source>
        <dbReference type="Proteomes" id="UP000054383"/>
    </source>
</evidence>
<dbReference type="STRING" id="28573.A0A0U1LNW2"/>
<dbReference type="OrthoDB" id="1259151at2759"/>
<dbReference type="GO" id="GO:0003713">
    <property type="term" value="F:transcription coactivator activity"/>
    <property type="evidence" value="ECO:0007669"/>
    <property type="project" value="InterPro"/>
</dbReference>
<proteinExistence type="predicted"/>
<dbReference type="EMBL" id="CVMT01000002">
    <property type="protein sequence ID" value="CRG84765.1"/>
    <property type="molecule type" value="Genomic_DNA"/>
</dbReference>
<evidence type="ECO:0000313" key="2">
    <source>
        <dbReference type="EMBL" id="CRG84765.1"/>
    </source>
</evidence>